<dbReference type="EMBL" id="FUEG01000025">
    <property type="protein sequence ID" value="SJL14722.1"/>
    <property type="molecule type" value="Genomic_DNA"/>
</dbReference>
<dbReference type="AlphaFoldDB" id="A0A284S126"/>
<keyword evidence="2" id="KW-1185">Reference proteome</keyword>
<accession>A0A284S126</accession>
<sequence>MGVSQSKAYIVTPDDTNTVLVPQDLLSILHEHFPCIQVESMVVQTKELDVCVGRYVDIPADLQSEVCPRIYNLKVIHPPPRIEPVPEYRYRLPAYDIDDLLNVRVGKPVIYLFNLLPLNAVVRLSIVKSCSFSAIYPSVPIKSSESGHTIEWNVNTHEDHTMTDLETGALLSYLFWEAE</sequence>
<gene>
    <name evidence="1" type="ORF">ARMOST_18189</name>
</gene>
<dbReference type="Proteomes" id="UP000219338">
    <property type="component" value="Unassembled WGS sequence"/>
</dbReference>
<proteinExistence type="predicted"/>
<protein>
    <submittedName>
        <fullName evidence="1">Uncharacterized protein</fullName>
    </submittedName>
</protein>
<organism evidence="1 2">
    <name type="scientific">Armillaria ostoyae</name>
    <name type="common">Armillaria root rot fungus</name>
    <dbReference type="NCBI Taxonomy" id="47428"/>
    <lineage>
        <taxon>Eukaryota</taxon>
        <taxon>Fungi</taxon>
        <taxon>Dikarya</taxon>
        <taxon>Basidiomycota</taxon>
        <taxon>Agaricomycotina</taxon>
        <taxon>Agaricomycetes</taxon>
        <taxon>Agaricomycetidae</taxon>
        <taxon>Agaricales</taxon>
        <taxon>Marasmiineae</taxon>
        <taxon>Physalacriaceae</taxon>
        <taxon>Armillaria</taxon>
    </lineage>
</organism>
<evidence type="ECO:0000313" key="2">
    <source>
        <dbReference type="Proteomes" id="UP000219338"/>
    </source>
</evidence>
<reference evidence="2" key="1">
    <citation type="journal article" date="2017" name="Nat. Ecol. Evol.">
        <title>Genome expansion and lineage-specific genetic innovations in the forest pathogenic fungi Armillaria.</title>
        <authorList>
            <person name="Sipos G."/>
            <person name="Prasanna A.N."/>
            <person name="Walter M.C."/>
            <person name="O'Connor E."/>
            <person name="Balint B."/>
            <person name="Krizsan K."/>
            <person name="Kiss B."/>
            <person name="Hess J."/>
            <person name="Varga T."/>
            <person name="Slot J."/>
            <person name="Riley R."/>
            <person name="Boka B."/>
            <person name="Rigling D."/>
            <person name="Barry K."/>
            <person name="Lee J."/>
            <person name="Mihaltcheva S."/>
            <person name="LaButti K."/>
            <person name="Lipzen A."/>
            <person name="Waldron R."/>
            <person name="Moloney N.M."/>
            <person name="Sperisen C."/>
            <person name="Kredics L."/>
            <person name="Vagvoelgyi C."/>
            <person name="Patrignani A."/>
            <person name="Fitzpatrick D."/>
            <person name="Nagy I."/>
            <person name="Doyle S."/>
            <person name="Anderson J.B."/>
            <person name="Grigoriev I.V."/>
            <person name="Gueldener U."/>
            <person name="Muensterkoetter M."/>
            <person name="Nagy L.G."/>
        </authorList>
    </citation>
    <scope>NUCLEOTIDE SEQUENCE [LARGE SCALE GENOMIC DNA]</scope>
    <source>
        <strain evidence="2">C18/9</strain>
    </source>
</reference>
<name>A0A284S126_ARMOS</name>
<evidence type="ECO:0000313" key="1">
    <source>
        <dbReference type="EMBL" id="SJL14722.1"/>
    </source>
</evidence>
<dbReference type="OrthoDB" id="1043111at2759"/>